<reference evidence="13" key="1">
    <citation type="submission" date="2023-10" db="EMBL/GenBank/DDBJ databases">
        <title>Genome assembly of Pristionchus species.</title>
        <authorList>
            <person name="Yoshida K."/>
            <person name="Sommer R.J."/>
        </authorList>
    </citation>
    <scope>NUCLEOTIDE SEQUENCE</scope>
    <source>
        <strain evidence="13">RS0144</strain>
    </source>
</reference>
<evidence type="ECO:0000256" key="4">
    <source>
        <dbReference type="ARBA" id="ARBA00022737"/>
    </source>
</evidence>
<proteinExistence type="inferred from homology"/>
<evidence type="ECO:0000256" key="5">
    <source>
        <dbReference type="ARBA" id="ARBA00022771"/>
    </source>
</evidence>
<dbReference type="Proteomes" id="UP001432027">
    <property type="component" value="Unassembled WGS sequence"/>
</dbReference>
<evidence type="ECO:0000256" key="1">
    <source>
        <dbReference type="ARBA" id="ARBA00004123"/>
    </source>
</evidence>
<evidence type="ECO:0000259" key="12">
    <source>
        <dbReference type="PROSITE" id="PS50157"/>
    </source>
</evidence>
<dbReference type="FunFam" id="3.30.160.60:FF:000690">
    <property type="entry name" value="Zinc finger protein 354C"/>
    <property type="match status" value="1"/>
</dbReference>
<dbReference type="PROSITE" id="PS00028">
    <property type="entry name" value="ZINC_FINGER_C2H2_1"/>
    <property type="match status" value="4"/>
</dbReference>
<comment type="subcellular location">
    <subcellularLocation>
        <location evidence="1">Nucleus</location>
    </subcellularLocation>
</comment>
<organism evidence="13 14">
    <name type="scientific">Pristionchus entomophagus</name>
    <dbReference type="NCBI Taxonomy" id="358040"/>
    <lineage>
        <taxon>Eukaryota</taxon>
        <taxon>Metazoa</taxon>
        <taxon>Ecdysozoa</taxon>
        <taxon>Nematoda</taxon>
        <taxon>Chromadorea</taxon>
        <taxon>Rhabditida</taxon>
        <taxon>Rhabditina</taxon>
        <taxon>Diplogasteromorpha</taxon>
        <taxon>Diplogasteroidea</taxon>
        <taxon>Neodiplogasteridae</taxon>
        <taxon>Pristionchus</taxon>
    </lineage>
</organism>
<keyword evidence="9" id="KW-0804">Transcription</keyword>
<dbReference type="SMART" id="SM00355">
    <property type="entry name" value="ZnF_C2H2"/>
    <property type="match status" value="5"/>
</dbReference>
<keyword evidence="4" id="KW-0677">Repeat</keyword>
<evidence type="ECO:0000256" key="6">
    <source>
        <dbReference type="ARBA" id="ARBA00022833"/>
    </source>
</evidence>
<sequence length="409" mass="45428">ENQRRLDSLLDWKIKANIFADSDNLGAVLSKTIDMIITITREGPENAFLLQDPVMILNRELAVEIEKRANKNDTRRHLFYGICECVSLMFESLIERKRHGSETIDLKEEPFDVEPNVHLKASSVVKEEPFDYDSSINSNDSFQRAVRDELENELIKEEIGDDSMSGYGTSVVKKKADDDFQMGRRTSTPHLVALLESSPHAPTPMFASSSASAAMISAAAQARAAYATTASTSAAAPAAVAPAAPVLASAALRKCGICSQVLPGDLAFVQHINQFHSSRKTAKKTAKLSKNEHHRCSICLKACPSAKELEAHSRTHESGQRAPQKCKLCAKTVRTASELAIHMRTHTGEKPFSCPQCERKFGCQSEVKRHLRATHKVQPHACKFCGQRFDKAQEVRDHLREFQCPKQEM</sequence>
<comment type="caution">
    <text evidence="13">The sequence shown here is derived from an EMBL/GenBank/DDBJ whole genome shotgun (WGS) entry which is preliminary data.</text>
</comment>
<evidence type="ECO:0000256" key="11">
    <source>
        <dbReference type="PROSITE-ProRule" id="PRU00042"/>
    </source>
</evidence>
<evidence type="ECO:0000256" key="9">
    <source>
        <dbReference type="ARBA" id="ARBA00023163"/>
    </source>
</evidence>
<keyword evidence="14" id="KW-1185">Reference proteome</keyword>
<evidence type="ECO:0000256" key="8">
    <source>
        <dbReference type="ARBA" id="ARBA00023125"/>
    </source>
</evidence>
<dbReference type="Gene3D" id="3.30.160.60">
    <property type="entry name" value="Classic Zinc Finger"/>
    <property type="match status" value="2"/>
</dbReference>
<keyword evidence="3" id="KW-0479">Metal-binding</keyword>
<evidence type="ECO:0000256" key="7">
    <source>
        <dbReference type="ARBA" id="ARBA00023015"/>
    </source>
</evidence>
<dbReference type="FunFam" id="3.30.160.60:FF:001370">
    <property type="entry name" value="Zinc finger protein"/>
    <property type="match status" value="1"/>
</dbReference>
<feature type="domain" description="C2H2-type" evidence="12">
    <location>
        <begin position="294"/>
        <end position="321"/>
    </location>
</feature>
<feature type="domain" description="C2H2-type" evidence="12">
    <location>
        <begin position="324"/>
        <end position="351"/>
    </location>
</feature>
<evidence type="ECO:0000256" key="10">
    <source>
        <dbReference type="ARBA" id="ARBA00023242"/>
    </source>
</evidence>
<keyword evidence="5 11" id="KW-0863">Zinc-finger</keyword>
<dbReference type="EMBL" id="BTSX01000001">
    <property type="protein sequence ID" value="GMS78913.1"/>
    <property type="molecule type" value="Genomic_DNA"/>
</dbReference>
<keyword evidence="6" id="KW-0862">Zinc</keyword>
<name>A0AAV5SE13_9BILA</name>
<evidence type="ECO:0000313" key="13">
    <source>
        <dbReference type="EMBL" id="GMS78913.1"/>
    </source>
</evidence>
<gene>
    <name evidence="13" type="ORF">PENTCL1PPCAC_1088</name>
</gene>
<feature type="domain" description="C2H2-type" evidence="12">
    <location>
        <begin position="352"/>
        <end position="380"/>
    </location>
</feature>
<dbReference type="SUPFAM" id="SSF57667">
    <property type="entry name" value="beta-beta-alpha zinc fingers"/>
    <property type="match status" value="2"/>
</dbReference>
<dbReference type="Pfam" id="PF00096">
    <property type="entry name" value="zf-C2H2"/>
    <property type="match status" value="1"/>
</dbReference>
<dbReference type="InterPro" id="IPR013087">
    <property type="entry name" value="Znf_C2H2_type"/>
</dbReference>
<dbReference type="InterPro" id="IPR036236">
    <property type="entry name" value="Znf_C2H2_sf"/>
</dbReference>
<dbReference type="PANTHER" id="PTHR24379">
    <property type="entry name" value="KRAB AND ZINC FINGER DOMAIN-CONTAINING"/>
    <property type="match status" value="1"/>
</dbReference>
<evidence type="ECO:0000256" key="3">
    <source>
        <dbReference type="ARBA" id="ARBA00022723"/>
    </source>
</evidence>
<dbReference type="GO" id="GO:0008270">
    <property type="term" value="F:zinc ion binding"/>
    <property type="evidence" value="ECO:0007669"/>
    <property type="project" value="UniProtKB-KW"/>
</dbReference>
<dbReference type="PANTHER" id="PTHR24379:SF121">
    <property type="entry name" value="C2H2-TYPE DOMAIN-CONTAINING PROTEIN"/>
    <property type="match status" value="1"/>
</dbReference>
<comment type="similarity">
    <text evidence="2">Belongs to the krueppel C2H2-type zinc-finger protein family.</text>
</comment>
<dbReference type="AlphaFoldDB" id="A0AAV5SE13"/>
<keyword evidence="10" id="KW-0539">Nucleus</keyword>
<evidence type="ECO:0000256" key="2">
    <source>
        <dbReference type="ARBA" id="ARBA00006991"/>
    </source>
</evidence>
<evidence type="ECO:0000313" key="14">
    <source>
        <dbReference type="Proteomes" id="UP001432027"/>
    </source>
</evidence>
<dbReference type="GO" id="GO:0005634">
    <property type="term" value="C:nucleus"/>
    <property type="evidence" value="ECO:0007669"/>
    <property type="project" value="UniProtKB-SubCell"/>
</dbReference>
<keyword evidence="7" id="KW-0805">Transcription regulation</keyword>
<dbReference type="GO" id="GO:0003690">
    <property type="term" value="F:double-stranded DNA binding"/>
    <property type="evidence" value="ECO:0007669"/>
    <property type="project" value="UniProtKB-ARBA"/>
</dbReference>
<feature type="non-terminal residue" evidence="13">
    <location>
        <position position="1"/>
    </location>
</feature>
<protein>
    <recommendedName>
        <fullName evidence="12">C2H2-type domain-containing protein</fullName>
    </recommendedName>
</protein>
<keyword evidence="8" id="KW-0238">DNA-binding</keyword>
<dbReference type="PROSITE" id="PS50157">
    <property type="entry name" value="ZINC_FINGER_C2H2_2"/>
    <property type="match status" value="3"/>
</dbReference>
<accession>A0AAV5SE13</accession>